<evidence type="ECO:0000313" key="3">
    <source>
        <dbReference type="EMBL" id="PLT97148.1"/>
    </source>
</evidence>
<keyword evidence="4" id="KW-1185">Reference proteome</keyword>
<evidence type="ECO:0000259" key="2">
    <source>
        <dbReference type="Pfam" id="PF02371"/>
    </source>
</evidence>
<organism evidence="3 4">
    <name type="scientific">Sinorhizobium medicae</name>
    <dbReference type="NCBI Taxonomy" id="110321"/>
    <lineage>
        <taxon>Bacteria</taxon>
        <taxon>Pseudomonadati</taxon>
        <taxon>Pseudomonadota</taxon>
        <taxon>Alphaproteobacteria</taxon>
        <taxon>Hyphomicrobiales</taxon>
        <taxon>Rhizobiaceae</taxon>
        <taxon>Sinorhizobium/Ensifer group</taxon>
        <taxon>Sinorhizobium</taxon>
    </lineage>
</organism>
<gene>
    <name evidence="3" type="ORF">BMJ33_26800</name>
</gene>
<accession>A0ABX4TF38</accession>
<evidence type="ECO:0000259" key="1">
    <source>
        <dbReference type="Pfam" id="PF01548"/>
    </source>
</evidence>
<feature type="domain" description="Transposase IS116/IS110/IS902 C-terminal" evidence="2">
    <location>
        <begin position="211"/>
        <end position="285"/>
    </location>
</feature>
<feature type="domain" description="Transposase IS110-like N-terminal" evidence="1">
    <location>
        <begin position="6"/>
        <end position="146"/>
    </location>
</feature>
<dbReference type="RefSeq" id="WP_101778683.1">
    <property type="nucleotide sequence ID" value="NZ_NBUC01000133.1"/>
</dbReference>
<proteinExistence type="predicted"/>
<reference evidence="3 4" key="1">
    <citation type="journal article" date="2018" name="FEMS Microbiol. Ecol.">
        <title>Co-invading symbiotic mutualists of Medicago polymorpha retain high ancestral diversity and contain diverse accessory genomes.</title>
        <authorList>
            <person name="Porter S.S."/>
            <person name="Faber-Hammond J.J."/>
            <person name="Friesen M.L."/>
        </authorList>
    </citation>
    <scope>NUCLEOTIDE SEQUENCE [LARGE SCALE GENOMIC DNA]</scope>
    <source>
        <strain evidence="3 4">Str16</strain>
    </source>
</reference>
<name>A0ABX4TF38_9HYPH</name>
<evidence type="ECO:0000313" key="4">
    <source>
        <dbReference type="Proteomes" id="UP001190825"/>
    </source>
</evidence>
<dbReference type="Pfam" id="PF02371">
    <property type="entry name" value="Transposase_20"/>
    <property type="match status" value="1"/>
</dbReference>
<comment type="caution">
    <text evidence="3">The sequence shown here is derived from an EMBL/GenBank/DDBJ whole genome shotgun (WGS) entry which is preliminary data.</text>
</comment>
<dbReference type="PANTHER" id="PTHR33055:SF3">
    <property type="entry name" value="PUTATIVE TRANSPOSASE FOR IS117-RELATED"/>
    <property type="match status" value="1"/>
</dbReference>
<dbReference type="NCBIfam" id="NF033542">
    <property type="entry name" value="transpos_IS110"/>
    <property type="match status" value="1"/>
</dbReference>
<dbReference type="InterPro" id="IPR002525">
    <property type="entry name" value="Transp_IS110-like_N"/>
</dbReference>
<dbReference type="PANTHER" id="PTHR33055">
    <property type="entry name" value="TRANSPOSASE FOR INSERTION SEQUENCE ELEMENT IS1111A"/>
    <property type="match status" value="1"/>
</dbReference>
<dbReference type="InterPro" id="IPR047650">
    <property type="entry name" value="Transpos_IS110"/>
</dbReference>
<protein>
    <submittedName>
        <fullName evidence="3">IS110 family transposase</fullName>
    </submittedName>
</protein>
<dbReference type="InterPro" id="IPR003346">
    <property type="entry name" value="Transposase_20"/>
</dbReference>
<dbReference type="Proteomes" id="UP001190825">
    <property type="component" value="Unassembled WGS sequence"/>
</dbReference>
<sequence length="342" mass="38247">MKDMMIGVDLAKSVFVLHGASMTGQVKFRKKLSRSQFLKFMADQSPAVVVMESCGSAHYWARQMMELGHKVRLIAPQYVRPFVKRQKNDAADAEAIVIAAQRPEMRFVEPKSELQQAKAVLFRARERLVHQRTELVNALRAVLYEYGHTIPQGIVHLKRIEALLDESNSDLPSLVREECRDLLAQIGEKTVRIEAKMKKIKEVAAETDATRRLQTMPGVGPITALAVEAFAPAMASFKRGRDFAAWLGLVPRQHSTGGKERLGRVSKAGQVDIRQLLIIGAMSRLTWLGRKAIPEGSWLARMLGRKPKMLVAIALANKMARAIWAMLTKKEDYRDPALATAA</sequence>
<dbReference type="Pfam" id="PF01548">
    <property type="entry name" value="DEDD_Tnp_IS110"/>
    <property type="match status" value="1"/>
</dbReference>
<dbReference type="EMBL" id="NBUC01000133">
    <property type="protein sequence ID" value="PLT97148.1"/>
    <property type="molecule type" value="Genomic_DNA"/>
</dbReference>